<evidence type="ECO:0000313" key="3">
    <source>
        <dbReference type="WBParaSite" id="nRc.2.0.1.t03888-RA"/>
    </source>
</evidence>
<dbReference type="WBParaSite" id="nRc.2.0.1.t03888-RA">
    <property type="protein sequence ID" value="nRc.2.0.1.t03888-RA"/>
    <property type="gene ID" value="nRc.2.0.1.g03888"/>
</dbReference>
<sequence length="70" mass="8170">MFDDNLAGKFNQNGARDYLILERVISLRDFMMKQTPNSVERCKSSADDRSQHDISTKTDTKDGEEFLIYY</sequence>
<accession>A0A915HPK6</accession>
<keyword evidence="2" id="KW-1185">Reference proteome</keyword>
<dbReference type="Proteomes" id="UP000887565">
    <property type="component" value="Unplaced"/>
</dbReference>
<feature type="region of interest" description="Disordered" evidence="1">
    <location>
        <begin position="38"/>
        <end position="57"/>
    </location>
</feature>
<organism evidence="2 3">
    <name type="scientific">Romanomermis culicivorax</name>
    <name type="common">Nematode worm</name>
    <dbReference type="NCBI Taxonomy" id="13658"/>
    <lineage>
        <taxon>Eukaryota</taxon>
        <taxon>Metazoa</taxon>
        <taxon>Ecdysozoa</taxon>
        <taxon>Nematoda</taxon>
        <taxon>Enoplea</taxon>
        <taxon>Dorylaimia</taxon>
        <taxon>Mermithida</taxon>
        <taxon>Mermithoidea</taxon>
        <taxon>Mermithidae</taxon>
        <taxon>Romanomermis</taxon>
    </lineage>
</organism>
<name>A0A915HPK6_ROMCU</name>
<evidence type="ECO:0000313" key="2">
    <source>
        <dbReference type="Proteomes" id="UP000887565"/>
    </source>
</evidence>
<reference evidence="3" key="1">
    <citation type="submission" date="2022-11" db="UniProtKB">
        <authorList>
            <consortium name="WormBaseParasite"/>
        </authorList>
    </citation>
    <scope>IDENTIFICATION</scope>
</reference>
<evidence type="ECO:0000256" key="1">
    <source>
        <dbReference type="SAM" id="MobiDB-lite"/>
    </source>
</evidence>
<protein>
    <submittedName>
        <fullName evidence="3">Uncharacterized protein</fullName>
    </submittedName>
</protein>
<dbReference type="AlphaFoldDB" id="A0A915HPK6"/>
<proteinExistence type="predicted"/>
<feature type="compositionally biased region" description="Basic and acidic residues" evidence="1">
    <location>
        <begin position="40"/>
        <end position="57"/>
    </location>
</feature>